<dbReference type="NCBIfam" id="TIGR01413">
    <property type="entry name" value="Dyp_perox_fam"/>
    <property type="match status" value="1"/>
</dbReference>
<dbReference type="AlphaFoldDB" id="A0A4Y3VD69"/>
<evidence type="ECO:0000256" key="3">
    <source>
        <dbReference type="ARBA" id="ARBA00022723"/>
    </source>
</evidence>
<keyword evidence="2 9" id="KW-0575">Peroxidase</keyword>
<keyword evidence="5" id="KW-0408">Iron</keyword>
<dbReference type="GO" id="GO:0004601">
    <property type="term" value="F:peroxidase activity"/>
    <property type="evidence" value="ECO:0007669"/>
    <property type="project" value="UniProtKB-KW"/>
</dbReference>
<accession>A0A4Y3VD69</accession>
<dbReference type="Pfam" id="PF20628">
    <property type="entry name" value="Dyp_perox_C"/>
    <property type="match status" value="1"/>
</dbReference>
<comment type="similarity">
    <text evidence="6">Belongs to the DyP-type peroxidase family.</text>
</comment>
<dbReference type="GO" id="GO:0046872">
    <property type="term" value="F:metal ion binding"/>
    <property type="evidence" value="ECO:0007669"/>
    <property type="project" value="UniProtKB-KW"/>
</dbReference>
<evidence type="ECO:0000313" key="9">
    <source>
        <dbReference type="EMBL" id="GEC02926.1"/>
    </source>
</evidence>
<dbReference type="Proteomes" id="UP000317881">
    <property type="component" value="Unassembled WGS sequence"/>
</dbReference>
<dbReference type="Pfam" id="PF04261">
    <property type="entry name" value="Dyp_perox_N"/>
    <property type="match status" value="1"/>
</dbReference>
<comment type="caution">
    <text evidence="9">The sequence shown here is derived from an EMBL/GenBank/DDBJ whole genome shotgun (WGS) entry which is preliminary data.</text>
</comment>
<keyword evidence="10" id="KW-1185">Reference proteome</keyword>
<feature type="domain" description="Dyp-type peroxidase C-terminal" evidence="8">
    <location>
        <begin position="144"/>
        <end position="303"/>
    </location>
</feature>
<evidence type="ECO:0000259" key="7">
    <source>
        <dbReference type="Pfam" id="PF04261"/>
    </source>
</evidence>
<dbReference type="SUPFAM" id="SSF54909">
    <property type="entry name" value="Dimeric alpha+beta barrel"/>
    <property type="match status" value="1"/>
</dbReference>
<keyword evidence="3" id="KW-0479">Metal-binding</keyword>
<evidence type="ECO:0000259" key="8">
    <source>
        <dbReference type="Pfam" id="PF20628"/>
    </source>
</evidence>
<keyword evidence="4" id="KW-0560">Oxidoreductase</keyword>
<evidence type="ECO:0000256" key="6">
    <source>
        <dbReference type="ARBA" id="ARBA00025737"/>
    </source>
</evidence>
<dbReference type="InterPro" id="IPR006314">
    <property type="entry name" value="Dyp_peroxidase"/>
</dbReference>
<evidence type="ECO:0000256" key="5">
    <source>
        <dbReference type="ARBA" id="ARBA00023004"/>
    </source>
</evidence>
<evidence type="ECO:0000256" key="1">
    <source>
        <dbReference type="ARBA" id="ARBA00001970"/>
    </source>
</evidence>
<dbReference type="PROSITE" id="PS51404">
    <property type="entry name" value="DYP_PEROXIDASE"/>
    <property type="match status" value="1"/>
</dbReference>
<proteinExistence type="inferred from homology"/>
<evidence type="ECO:0000256" key="2">
    <source>
        <dbReference type="ARBA" id="ARBA00022559"/>
    </source>
</evidence>
<evidence type="ECO:0000313" key="10">
    <source>
        <dbReference type="Proteomes" id="UP000317881"/>
    </source>
</evidence>
<dbReference type="RefSeq" id="WP_141307148.1">
    <property type="nucleotide sequence ID" value="NZ_BJND01000005.1"/>
</dbReference>
<name>A0A4Y3VD69_9ACTN</name>
<sequence length="311" mass="33301">MSSVPSAPGRPQPVLSPLPSAAVFLVVTVDPGGEAVARDVLAGLAGWERAVAFPYPDGGLSCVAGVGADAWDRLFGAPRPAALYPFRELTGARHQAVATPGDLLFHIRATRLDLCIALTAEIMKGLRDAATVQDEVHAFAYYESRNLLGFVDGTENPVGSDAVDAALVGDEDPGFRGGSYAVVQKYLHDMDAWERLPAETQEKIIGRTKATNVELDAPGSHKDVNSITAPDGTELRILRAAMPFGRPGHGEFGTYFIAYARDPQVTETMLERMFLGTQTSGPDPLLDYSRAVTGTRFFVPSADFLRSIPRG</sequence>
<reference evidence="9 10" key="1">
    <citation type="submission" date="2019-06" db="EMBL/GenBank/DDBJ databases">
        <title>Whole genome shotgun sequence of Streptomyces spinoverrucosus NBRC 14228.</title>
        <authorList>
            <person name="Hosoyama A."/>
            <person name="Uohara A."/>
            <person name="Ohji S."/>
            <person name="Ichikawa N."/>
        </authorList>
    </citation>
    <scope>NUCLEOTIDE SEQUENCE [LARGE SCALE GENOMIC DNA]</scope>
    <source>
        <strain evidence="9 10">NBRC 14228</strain>
    </source>
</reference>
<organism evidence="9 10">
    <name type="scientific">Streptomyces spinoverrucosus</name>
    <dbReference type="NCBI Taxonomy" id="284043"/>
    <lineage>
        <taxon>Bacteria</taxon>
        <taxon>Bacillati</taxon>
        <taxon>Actinomycetota</taxon>
        <taxon>Actinomycetes</taxon>
        <taxon>Kitasatosporales</taxon>
        <taxon>Streptomycetaceae</taxon>
        <taxon>Streptomyces</taxon>
    </lineage>
</organism>
<comment type="cofactor">
    <cofactor evidence="1">
        <name>heme b</name>
        <dbReference type="ChEBI" id="CHEBI:60344"/>
    </cofactor>
</comment>
<dbReference type="EMBL" id="BJND01000005">
    <property type="protein sequence ID" value="GEC02926.1"/>
    <property type="molecule type" value="Genomic_DNA"/>
</dbReference>
<dbReference type="InterPro" id="IPR048328">
    <property type="entry name" value="Dyp_perox_C"/>
</dbReference>
<evidence type="ECO:0000256" key="4">
    <source>
        <dbReference type="ARBA" id="ARBA00023002"/>
    </source>
</evidence>
<gene>
    <name evidence="9" type="ORF">SSP24_05810</name>
</gene>
<dbReference type="GO" id="GO:0005829">
    <property type="term" value="C:cytosol"/>
    <property type="evidence" value="ECO:0007669"/>
    <property type="project" value="TreeGrafter"/>
</dbReference>
<dbReference type="GO" id="GO:0020037">
    <property type="term" value="F:heme binding"/>
    <property type="evidence" value="ECO:0007669"/>
    <property type="project" value="InterPro"/>
</dbReference>
<dbReference type="InterPro" id="IPR048327">
    <property type="entry name" value="Dyp_perox_N"/>
</dbReference>
<feature type="domain" description="Dyp-type peroxidase N-terminal" evidence="7">
    <location>
        <begin position="12"/>
        <end position="139"/>
    </location>
</feature>
<dbReference type="InterPro" id="IPR011008">
    <property type="entry name" value="Dimeric_a/b-barrel"/>
</dbReference>
<dbReference type="PANTHER" id="PTHR30521">
    <property type="entry name" value="DEFERROCHELATASE/PEROXIDASE"/>
    <property type="match status" value="1"/>
</dbReference>
<protein>
    <submittedName>
        <fullName evidence="9">Peroxidase</fullName>
    </submittedName>
</protein>
<dbReference type="OrthoDB" id="3251355at2"/>
<dbReference type="PANTHER" id="PTHR30521:SF0">
    <property type="entry name" value="DYP-TYPE PEROXIDASE FAMILY PROTEIN"/>
    <property type="match status" value="1"/>
</dbReference>